<feature type="region of interest" description="Disordered" evidence="1">
    <location>
        <begin position="157"/>
        <end position="177"/>
    </location>
</feature>
<gene>
    <name evidence="2" type="ORF">DERP_011862</name>
</gene>
<evidence type="ECO:0000313" key="3">
    <source>
        <dbReference type="Proteomes" id="UP000887458"/>
    </source>
</evidence>
<sequence>MIPPTRPLPPPTLSSLALIFEIDNGTSNQTTSIDHQNNQDQDSYTHLSNYNNNNKLQAHHQFNSQQQQQYETASSINTTTTTTATELDTNQQNNNKILDNLLPLSYQRIQQQHPFNHLYHHNHQRPQIYTNLNYNHQDNNDDNNQTDEQQQHYNTNDLAFTNNNNDDNNRQLNNNLI</sequence>
<organism evidence="2 3">
    <name type="scientific">Dermatophagoides pteronyssinus</name>
    <name type="common">European house dust mite</name>
    <dbReference type="NCBI Taxonomy" id="6956"/>
    <lineage>
        <taxon>Eukaryota</taxon>
        <taxon>Metazoa</taxon>
        <taxon>Ecdysozoa</taxon>
        <taxon>Arthropoda</taxon>
        <taxon>Chelicerata</taxon>
        <taxon>Arachnida</taxon>
        <taxon>Acari</taxon>
        <taxon>Acariformes</taxon>
        <taxon>Sarcoptiformes</taxon>
        <taxon>Astigmata</taxon>
        <taxon>Psoroptidia</taxon>
        <taxon>Analgoidea</taxon>
        <taxon>Pyroglyphidae</taxon>
        <taxon>Dermatophagoidinae</taxon>
        <taxon>Dermatophagoides</taxon>
    </lineage>
</organism>
<dbReference type="Proteomes" id="UP000887458">
    <property type="component" value="Unassembled WGS sequence"/>
</dbReference>
<dbReference type="EMBL" id="NJHN03000023">
    <property type="protein sequence ID" value="KAH9425134.1"/>
    <property type="molecule type" value="Genomic_DNA"/>
</dbReference>
<protein>
    <submittedName>
        <fullName evidence="2">Uncharacterized protein</fullName>
    </submittedName>
</protein>
<accession>A0ABQ8JR94</accession>
<keyword evidence="3" id="KW-1185">Reference proteome</keyword>
<reference evidence="2 3" key="1">
    <citation type="journal article" date="2018" name="J. Allergy Clin. Immunol.">
        <title>High-quality assembly of Dermatophagoides pteronyssinus genome and transcriptome reveals a wide range of novel allergens.</title>
        <authorList>
            <person name="Liu X.Y."/>
            <person name="Yang K.Y."/>
            <person name="Wang M.Q."/>
            <person name="Kwok J.S."/>
            <person name="Zeng X."/>
            <person name="Yang Z."/>
            <person name="Xiao X.J."/>
            <person name="Lau C.P."/>
            <person name="Li Y."/>
            <person name="Huang Z.M."/>
            <person name="Ba J.G."/>
            <person name="Yim A.K."/>
            <person name="Ouyang C.Y."/>
            <person name="Ngai S.M."/>
            <person name="Chan T.F."/>
            <person name="Leung E.L."/>
            <person name="Liu L."/>
            <person name="Liu Z.G."/>
            <person name="Tsui S.K."/>
        </authorList>
    </citation>
    <scope>NUCLEOTIDE SEQUENCE [LARGE SCALE GENOMIC DNA]</scope>
    <source>
        <strain evidence="2">Derp</strain>
    </source>
</reference>
<reference evidence="2 3" key="2">
    <citation type="journal article" date="2022" name="Mol. Biol. Evol.">
        <title>Comparative Genomics Reveals Insights into the Divergent Evolution of Astigmatic Mites and Household Pest Adaptations.</title>
        <authorList>
            <person name="Xiong Q."/>
            <person name="Wan A.T."/>
            <person name="Liu X."/>
            <person name="Fung C.S."/>
            <person name="Xiao X."/>
            <person name="Malainual N."/>
            <person name="Hou J."/>
            <person name="Wang L."/>
            <person name="Wang M."/>
            <person name="Yang K.Y."/>
            <person name="Cui Y."/>
            <person name="Leung E.L."/>
            <person name="Nong W."/>
            <person name="Shin S.K."/>
            <person name="Au S.W."/>
            <person name="Jeong K.Y."/>
            <person name="Chew F.T."/>
            <person name="Hui J.H."/>
            <person name="Leung T.F."/>
            <person name="Tungtrongchitr A."/>
            <person name="Zhong N."/>
            <person name="Liu Z."/>
            <person name="Tsui S.K."/>
        </authorList>
    </citation>
    <scope>NUCLEOTIDE SEQUENCE [LARGE SCALE GENOMIC DNA]</scope>
    <source>
        <strain evidence="2">Derp</strain>
    </source>
</reference>
<name>A0ABQ8JR94_DERPT</name>
<evidence type="ECO:0000256" key="1">
    <source>
        <dbReference type="SAM" id="MobiDB-lite"/>
    </source>
</evidence>
<comment type="caution">
    <text evidence="2">The sequence shown here is derived from an EMBL/GenBank/DDBJ whole genome shotgun (WGS) entry which is preliminary data.</text>
</comment>
<proteinExistence type="predicted"/>
<evidence type="ECO:0000313" key="2">
    <source>
        <dbReference type="EMBL" id="KAH9425134.1"/>
    </source>
</evidence>